<organism evidence="1 2">
    <name type="scientific">Sphaerobolus stellatus (strain SS14)</name>
    <dbReference type="NCBI Taxonomy" id="990650"/>
    <lineage>
        <taxon>Eukaryota</taxon>
        <taxon>Fungi</taxon>
        <taxon>Dikarya</taxon>
        <taxon>Basidiomycota</taxon>
        <taxon>Agaricomycotina</taxon>
        <taxon>Agaricomycetes</taxon>
        <taxon>Phallomycetidae</taxon>
        <taxon>Geastrales</taxon>
        <taxon>Sphaerobolaceae</taxon>
        <taxon>Sphaerobolus</taxon>
    </lineage>
</organism>
<dbReference type="AlphaFoldDB" id="A0A0C9TGH8"/>
<evidence type="ECO:0008006" key="3">
    <source>
        <dbReference type="Google" id="ProtNLM"/>
    </source>
</evidence>
<accession>A0A0C9TGH8</accession>
<proteinExistence type="predicted"/>
<protein>
    <recommendedName>
        <fullName evidence="3">Chromo domain-containing protein</fullName>
    </recommendedName>
</protein>
<dbReference type="HOGENOM" id="CLU_132807_0_0_1"/>
<reference evidence="1 2" key="1">
    <citation type="submission" date="2014-06" db="EMBL/GenBank/DDBJ databases">
        <title>Evolutionary Origins and Diversification of the Mycorrhizal Mutualists.</title>
        <authorList>
            <consortium name="DOE Joint Genome Institute"/>
            <consortium name="Mycorrhizal Genomics Consortium"/>
            <person name="Kohler A."/>
            <person name="Kuo A."/>
            <person name="Nagy L.G."/>
            <person name="Floudas D."/>
            <person name="Copeland A."/>
            <person name="Barry K.W."/>
            <person name="Cichocki N."/>
            <person name="Veneault-Fourrey C."/>
            <person name="LaButti K."/>
            <person name="Lindquist E.A."/>
            <person name="Lipzen A."/>
            <person name="Lundell T."/>
            <person name="Morin E."/>
            <person name="Murat C."/>
            <person name="Riley R."/>
            <person name="Ohm R."/>
            <person name="Sun H."/>
            <person name="Tunlid A."/>
            <person name="Henrissat B."/>
            <person name="Grigoriev I.V."/>
            <person name="Hibbett D.S."/>
            <person name="Martin F."/>
        </authorList>
    </citation>
    <scope>NUCLEOTIDE SEQUENCE [LARGE SCALE GENOMIC DNA]</scope>
    <source>
        <strain evidence="1 2">SS14</strain>
    </source>
</reference>
<evidence type="ECO:0000313" key="1">
    <source>
        <dbReference type="EMBL" id="KIJ28538.1"/>
    </source>
</evidence>
<keyword evidence="2" id="KW-1185">Reference proteome</keyword>
<dbReference type="EMBL" id="KN837303">
    <property type="protein sequence ID" value="KIJ28538.1"/>
    <property type="molecule type" value="Genomic_DNA"/>
</dbReference>
<evidence type="ECO:0000313" key="2">
    <source>
        <dbReference type="Proteomes" id="UP000054279"/>
    </source>
</evidence>
<sequence length="126" mass="15016">MPKGRVVDNNRSTVGLELPPELIKRRIHLTFYMKLIRSHIENDDECFPNREVNALYELGKSDKSEWFVNEIIGHRWTNKGKIDFQVKWTLGNVTWELLQECNKLEALKRYLEIHGIDNPRQLPRHH</sequence>
<dbReference type="InterPro" id="IPR016197">
    <property type="entry name" value="Chromo-like_dom_sf"/>
</dbReference>
<dbReference type="Proteomes" id="UP000054279">
    <property type="component" value="Unassembled WGS sequence"/>
</dbReference>
<dbReference type="OrthoDB" id="3158924at2759"/>
<dbReference type="SUPFAM" id="SSF54160">
    <property type="entry name" value="Chromo domain-like"/>
    <property type="match status" value="1"/>
</dbReference>
<dbReference type="Gene3D" id="2.40.50.40">
    <property type="match status" value="1"/>
</dbReference>
<gene>
    <name evidence="1" type="ORF">M422DRAFT_270140</name>
</gene>
<name>A0A0C9TGH8_SPHS4</name>